<proteinExistence type="predicted"/>
<dbReference type="Pfam" id="PF03184">
    <property type="entry name" value="DDE_1"/>
    <property type="match status" value="1"/>
</dbReference>
<dbReference type="InterPro" id="IPR004875">
    <property type="entry name" value="DDE_SF_endonuclease_dom"/>
</dbReference>
<name>A0A8K0D7C0_IGNLU</name>
<reference evidence="2" key="1">
    <citation type="submission" date="2019-08" db="EMBL/GenBank/DDBJ databases">
        <title>The genome of the North American firefly Photinus pyralis.</title>
        <authorList>
            <consortium name="Photinus pyralis genome working group"/>
            <person name="Fallon T.R."/>
            <person name="Sander Lower S.E."/>
            <person name="Weng J.-K."/>
        </authorList>
    </citation>
    <scope>NUCLEOTIDE SEQUENCE</scope>
    <source>
        <strain evidence="2">TRF0915ILg1</strain>
        <tissue evidence="2">Whole body</tissue>
    </source>
</reference>
<protein>
    <recommendedName>
        <fullName evidence="1">DDE-1 domain-containing protein</fullName>
    </recommendedName>
</protein>
<dbReference type="Proteomes" id="UP000801492">
    <property type="component" value="Unassembled WGS sequence"/>
</dbReference>
<evidence type="ECO:0000313" key="2">
    <source>
        <dbReference type="EMBL" id="KAF2900549.1"/>
    </source>
</evidence>
<sequence length="132" mass="14774">MTSSTKENPTLVIMDSHESHLASEVLNIAKENGVILLKIPPHTSHKLQALDASMFGPFQNFYNAAVDSWIVRHPEQTLTIYNVAELVGQAFDKSMTPSNIKSGFKKAGIFPFDRDIFTEDEFLTSRSLTEET</sequence>
<feature type="domain" description="DDE-1" evidence="1">
    <location>
        <begin position="8"/>
        <end position="104"/>
    </location>
</feature>
<dbReference type="AlphaFoldDB" id="A0A8K0D7C0"/>
<keyword evidence="3" id="KW-1185">Reference proteome</keyword>
<gene>
    <name evidence="2" type="ORF">ILUMI_05636</name>
</gene>
<organism evidence="2 3">
    <name type="scientific">Ignelater luminosus</name>
    <name type="common">Cucubano</name>
    <name type="synonym">Pyrophorus luminosus</name>
    <dbReference type="NCBI Taxonomy" id="2038154"/>
    <lineage>
        <taxon>Eukaryota</taxon>
        <taxon>Metazoa</taxon>
        <taxon>Ecdysozoa</taxon>
        <taxon>Arthropoda</taxon>
        <taxon>Hexapoda</taxon>
        <taxon>Insecta</taxon>
        <taxon>Pterygota</taxon>
        <taxon>Neoptera</taxon>
        <taxon>Endopterygota</taxon>
        <taxon>Coleoptera</taxon>
        <taxon>Polyphaga</taxon>
        <taxon>Elateriformia</taxon>
        <taxon>Elateroidea</taxon>
        <taxon>Elateridae</taxon>
        <taxon>Agrypninae</taxon>
        <taxon>Pyrophorini</taxon>
        <taxon>Ignelater</taxon>
    </lineage>
</organism>
<dbReference type="EMBL" id="VTPC01002114">
    <property type="protein sequence ID" value="KAF2900549.1"/>
    <property type="molecule type" value="Genomic_DNA"/>
</dbReference>
<dbReference type="GO" id="GO:0003676">
    <property type="term" value="F:nucleic acid binding"/>
    <property type="evidence" value="ECO:0007669"/>
    <property type="project" value="InterPro"/>
</dbReference>
<comment type="caution">
    <text evidence="2">The sequence shown here is derived from an EMBL/GenBank/DDBJ whole genome shotgun (WGS) entry which is preliminary data.</text>
</comment>
<dbReference type="OrthoDB" id="8187571at2759"/>
<evidence type="ECO:0000313" key="3">
    <source>
        <dbReference type="Proteomes" id="UP000801492"/>
    </source>
</evidence>
<evidence type="ECO:0000259" key="1">
    <source>
        <dbReference type="Pfam" id="PF03184"/>
    </source>
</evidence>
<accession>A0A8K0D7C0</accession>